<dbReference type="Gene3D" id="3.40.50.300">
    <property type="entry name" value="P-loop containing nucleotide triphosphate hydrolases"/>
    <property type="match status" value="1"/>
</dbReference>
<protein>
    <recommendedName>
        <fullName evidence="1">ABC transporter domain-containing protein</fullName>
    </recommendedName>
</protein>
<accession>A0A3S1ACT5</accession>
<evidence type="ECO:0000259" key="1">
    <source>
        <dbReference type="Pfam" id="PF00005"/>
    </source>
</evidence>
<organism evidence="2 3">
    <name type="scientific">Chlorogloeopsis fritschii PCC 6912</name>
    <dbReference type="NCBI Taxonomy" id="211165"/>
    <lineage>
        <taxon>Bacteria</taxon>
        <taxon>Bacillati</taxon>
        <taxon>Cyanobacteriota</taxon>
        <taxon>Cyanophyceae</taxon>
        <taxon>Nostocales</taxon>
        <taxon>Chlorogloeopsidaceae</taxon>
        <taxon>Chlorogloeopsis</taxon>
    </lineage>
</organism>
<dbReference type="GO" id="GO:0005524">
    <property type="term" value="F:ATP binding"/>
    <property type="evidence" value="ECO:0007669"/>
    <property type="project" value="InterPro"/>
</dbReference>
<gene>
    <name evidence="2" type="ORF">PCC6912_45560</name>
</gene>
<dbReference type="OrthoDB" id="501320at2"/>
<dbReference type="Proteomes" id="UP000268857">
    <property type="component" value="Unassembled WGS sequence"/>
</dbReference>
<dbReference type="InterPro" id="IPR027417">
    <property type="entry name" value="P-loop_NTPase"/>
</dbReference>
<evidence type="ECO:0000313" key="2">
    <source>
        <dbReference type="EMBL" id="RUR75984.1"/>
    </source>
</evidence>
<keyword evidence="3" id="KW-1185">Reference proteome</keyword>
<proteinExistence type="predicted"/>
<name>A0A3S1ACT5_CHLFR</name>
<evidence type="ECO:0000313" key="3">
    <source>
        <dbReference type="Proteomes" id="UP000268857"/>
    </source>
</evidence>
<comment type="caution">
    <text evidence="2">The sequence shown here is derived from an EMBL/GenBank/DDBJ whole genome shotgun (WGS) entry which is preliminary data.</text>
</comment>
<dbReference type="Pfam" id="PF00005">
    <property type="entry name" value="ABC_tran"/>
    <property type="match status" value="1"/>
</dbReference>
<dbReference type="EMBL" id="RSCJ01000022">
    <property type="protein sequence ID" value="RUR75984.1"/>
    <property type="molecule type" value="Genomic_DNA"/>
</dbReference>
<dbReference type="SUPFAM" id="SSF52540">
    <property type="entry name" value="P-loop containing nucleoside triphosphate hydrolases"/>
    <property type="match status" value="1"/>
</dbReference>
<feature type="domain" description="ABC transporter" evidence="1">
    <location>
        <begin position="22"/>
        <end position="55"/>
    </location>
</feature>
<dbReference type="STRING" id="211165.GCA_000317285_06595"/>
<sequence length="63" mass="6632">MSIVNAKDFTFTYPAADETTIDGISFEMKQGEVIGIIGPLGAGKTTLCMAIAATLAIDPQLLR</sequence>
<dbReference type="RefSeq" id="WP_016876828.1">
    <property type="nucleotide sequence ID" value="NZ_AJLN01000152.1"/>
</dbReference>
<dbReference type="InterPro" id="IPR003439">
    <property type="entry name" value="ABC_transporter-like_ATP-bd"/>
</dbReference>
<reference evidence="2 3" key="1">
    <citation type="journal article" date="2019" name="Genome Biol. Evol.">
        <title>Day and night: Metabolic profiles and evolutionary relationships of six axenic non-marine cyanobacteria.</title>
        <authorList>
            <person name="Will S.E."/>
            <person name="Henke P."/>
            <person name="Boedeker C."/>
            <person name="Huang S."/>
            <person name="Brinkmann H."/>
            <person name="Rohde M."/>
            <person name="Jarek M."/>
            <person name="Friedl T."/>
            <person name="Seufert S."/>
            <person name="Schumacher M."/>
            <person name="Overmann J."/>
            <person name="Neumann-Schaal M."/>
            <person name="Petersen J."/>
        </authorList>
    </citation>
    <scope>NUCLEOTIDE SEQUENCE [LARGE SCALE GENOMIC DNA]</scope>
    <source>
        <strain evidence="2 3">PCC 6912</strain>
    </source>
</reference>
<dbReference type="GO" id="GO:0016887">
    <property type="term" value="F:ATP hydrolysis activity"/>
    <property type="evidence" value="ECO:0007669"/>
    <property type="project" value="InterPro"/>
</dbReference>
<dbReference type="AlphaFoldDB" id="A0A3S1ACT5"/>